<dbReference type="InterPro" id="IPR017972">
    <property type="entry name" value="Cyt_P450_CS"/>
</dbReference>
<evidence type="ECO:0000256" key="1">
    <source>
        <dbReference type="ARBA" id="ARBA00001971"/>
    </source>
</evidence>
<evidence type="ECO:0000256" key="16">
    <source>
        <dbReference type="SAM" id="SignalP"/>
    </source>
</evidence>
<proteinExistence type="inferred from homology"/>
<feature type="binding site" description="axial binding residue" evidence="14">
    <location>
        <position position="439"/>
    </location>
    <ligand>
        <name>heme</name>
        <dbReference type="ChEBI" id="CHEBI:30413"/>
    </ligand>
    <ligandPart>
        <name>Fe</name>
        <dbReference type="ChEBI" id="CHEBI:18248"/>
    </ligandPart>
</feature>
<evidence type="ECO:0000256" key="12">
    <source>
        <dbReference type="ARBA" id="ARBA00023033"/>
    </source>
</evidence>
<keyword evidence="9" id="KW-0492">Microsome</keyword>
<sequence length="527" mass="59857">MLWFLSIVVIILLVVRRWKIQKFVKVSKELKCGIKSYQLIGHAHLLAGGGVNRMTVIKKITHDALKNGGLSYLWIGSKFYVGSVDAADVEVILKKCLEKDNILRFLRKLIGNGLIFPTVPIWRPRRKISAPTFSQANLNMFAKVFAEQSESMVKQVKSTFGDGAEPLWKYMATFTFHSVCETALGVKLKVNGNTEKQLMESFDIIFKLLMTRIVEPWLQLDALYKLLPQHSNFEKNKEIIRSFVSEIIKEKRKKIKENIKTDNDDTKVTKSFLELYIESSGGDRGCTDEELLEETLVMLLAGTDTSAVGLCFTICMLAQYPDVQEKVFQELQEVFGDSERQVVVEDLPRLKYLEAVLRESLRLHPPVPVIVRAINDDIKLPSGVTLKKGCGFLALIWGLHRNPLYWGEDAEKFRPERFLEGHSRHPAAFLTFSHGPRNCLGYQYSMISLKIALATFLRTYRVLPRHDNSGSGEVDQEPMKLSYDIMMKDVDGFRESADIKEAVGKYQSVPYDIRVASPCVSCCGDEP</sequence>
<accession>A0A8S1B0Q6</accession>
<evidence type="ECO:0000313" key="17">
    <source>
        <dbReference type="EMBL" id="CAB3251266.1"/>
    </source>
</evidence>
<name>A0A8S1B0Q6_ARCPL</name>
<dbReference type="InterPro" id="IPR050196">
    <property type="entry name" value="Cytochrome_P450_Monoox"/>
</dbReference>
<dbReference type="InterPro" id="IPR002401">
    <property type="entry name" value="Cyt_P450_E_grp-I"/>
</dbReference>
<dbReference type="PROSITE" id="PS00086">
    <property type="entry name" value="CYTOCHROME_P450"/>
    <property type="match status" value="1"/>
</dbReference>
<dbReference type="PRINTS" id="PR00463">
    <property type="entry name" value="EP450I"/>
</dbReference>
<evidence type="ECO:0000256" key="14">
    <source>
        <dbReference type="PIRSR" id="PIRSR602401-1"/>
    </source>
</evidence>
<comment type="similarity">
    <text evidence="5 15">Belongs to the cytochrome P450 family.</text>
</comment>
<dbReference type="InterPro" id="IPR036396">
    <property type="entry name" value="Cyt_P450_sf"/>
</dbReference>
<reference evidence="17 18" key="1">
    <citation type="submission" date="2020-04" db="EMBL/GenBank/DDBJ databases">
        <authorList>
            <person name="Wallbank WR R."/>
            <person name="Pardo Diaz C."/>
            <person name="Kozak K."/>
            <person name="Martin S."/>
            <person name="Jiggins C."/>
            <person name="Moest M."/>
            <person name="Warren A I."/>
            <person name="Byers J.R.P. K."/>
            <person name="Montejo-Kovacevich G."/>
            <person name="Yen C E."/>
        </authorList>
    </citation>
    <scope>NUCLEOTIDE SEQUENCE [LARGE SCALE GENOMIC DNA]</scope>
</reference>
<dbReference type="PRINTS" id="PR00385">
    <property type="entry name" value="P450"/>
</dbReference>
<keyword evidence="16" id="KW-0732">Signal</keyword>
<evidence type="ECO:0000256" key="4">
    <source>
        <dbReference type="ARBA" id="ARBA00004406"/>
    </source>
</evidence>
<feature type="chain" id="PRO_5035846115" description="Cytochrome P450" evidence="16">
    <location>
        <begin position="18"/>
        <end position="527"/>
    </location>
</feature>
<dbReference type="GO" id="GO:0016705">
    <property type="term" value="F:oxidoreductase activity, acting on paired donors, with incorporation or reduction of molecular oxygen"/>
    <property type="evidence" value="ECO:0007669"/>
    <property type="project" value="InterPro"/>
</dbReference>
<dbReference type="AlphaFoldDB" id="A0A8S1B0Q6"/>
<dbReference type="PANTHER" id="PTHR24291:SF189">
    <property type="entry name" value="CYTOCHROME P450 4C3-RELATED"/>
    <property type="match status" value="1"/>
</dbReference>
<evidence type="ECO:0000256" key="13">
    <source>
        <dbReference type="ARBA" id="ARBA00023136"/>
    </source>
</evidence>
<evidence type="ECO:0008006" key="19">
    <source>
        <dbReference type="Google" id="ProtNLM"/>
    </source>
</evidence>
<comment type="function">
    <text evidence="2">May be involved in the metabolism of insect hormones and in the breakdown of synthetic insecticides.</text>
</comment>
<keyword evidence="18" id="KW-1185">Reference proteome</keyword>
<keyword evidence="11 14" id="KW-0408">Iron</keyword>
<dbReference type="GO" id="GO:0005506">
    <property type="term" value="F:iron ion binding"/>
    <property type="evidence" value="ECO:0007669"/>
    <property type="project" value="InterPro"/>
</dbReference>
<dbReference type="InterPro" id="IPR001128">
    <property type="entry name" value="Cyt_P450"/>
</dbReference>
<keyword evidence="8" id="KW-0256">Endoplasmic reticulum</keyword>
<evidence type="ECO:0000256" key="3">
    <source>
        <dbReference type="ARBA" id="ARBA00004174"/>
    </source>
</evidence>
<keyword evidence="12 15" id="KW-0503">Monooxygenase</keyword>
<dbReference type="SUPFAM" id="SSF48264">
    <property type="entry name" value="Cytochrome P450"/>
    <property type="match status" value="1"/>
</dbReference>
<evidence type="ECO:0000256" key="2">
    <source>
        <dbReference type="ARBA" id="ARBA00003690"/>
    </source>
</evidence>
<comment type="caution">
    <text evidence="17">The sequence shown here is derived from an EMBL/GenBank/DDBJ whole genome shotgun (WGS) entry which is preliminary data.</text>
</comment>
<evidence type="ECO:0000256" key="15">
    <source>
        <dbReference type="RuleBase" id="RU000461"/>
    </source>
</evidence>
<dbReference type="GO" id="GO:0005789">
    <property type="term" value="C:endoplasmic reticulum membrane"/>
    <property type="evidence" value="ECO:0007669"/>
    <property type="project" value="UniProtKB-SubCell"/>
</dbReference>
<gene>
    <name evidence="17" type="ORF">APLA_LOCUS12944</name>
</gene>
<evidence type="ECO:0000256" key="6">
    <source>
        <dbReference type="ARBA" id="ARBA00022617"/>
    </source>
</evidence>
<dbReference type="PANTHER" id="PTHR24291">
    <property type="entry name" value="CYTOCHROME P450 FAMILY 4"/>
    <property type="match status" value="1"/>
</dbReference>
<evidence type="ECO:0000256" key="8">
    <source>
        <dbReference type="ARBA" id="ARBA00022824"/>
    </source>
</evidence>
<dbReference type="Proteomes" id="UP000494106">
    <property type="component" value="Unassembled WGS sequence"/>
</dbReference>
<keyword evidence="6 14" id="KW-0349">Heme</keyword>
<keyword evidence="10 15" id="KW-0560">Oxidoreductase</keyword>
<evidence type="ECO:0000256" key="11">
    <source>
        <dbReference type="ARBA" id="ARBA00023004"/>
    </source>
</evidence>
<dbReference type="GO" id="GO:0020037">
    <property type="term" value="F:heme binding"/>
    <property type="evidence" value="ECO:0007669"/>
    <property type="project" value="InterPro"/>
</dbReference>
<organism evidence="17 18">
    <name type="scientific">Arctia plantaginis</name>
    <name type="common">Wood tiger moth</name>
    <name type="synonym">Phalaena plantaginis</name>
    <dbReference type="NCBI Taxonomy" id="874455"/>
    <lineage>
        <taxon>Eukaryota</taxon>
        <taxon>Metazoa</taxon>
        <taxon>Ecdysozoa</taxon>
        <taxon>Arthropoda</taxon>
        <taxon>Hexapoda</taxon>
        <taxon>Insecta</taxon>
        <taxon>Pterygota</taxon>
        <taxon>Neoptera</taxon>
        <taxon>Endopterygota</taxon>
        <taxon>Lepidoptera</taxon>
        <taxon>Glossata</taxon>
        <taxon>Ditrysia</taxon>
        <taxon>Noctuoidea</taxon>
        <taxon>Erebidae</taxon>
        <taxon>Arctiinae</taxon>
        <taxon>Arctia</taxon>
    </lineage>
</organism>
<evidence type="ECO:0000313" key="18">
    <source>
        <dbReference type="Proteomes" id="UP000494106"/>
    </source>
</evidence>
<evidence type="ECO:0000256" key="10">
    <source>
        <dbReference type="ARBA" id="ARBA00023002"/>
    </source>
</evidence>
<dbReference type="GO" id="GO:0004497">
    <property type="term" value="F:monooxygenase activity"/>
    <property type="evidence" value="ECO:0007669"/>
    <property type="project" value="UniProtKB-KW"/>
</dbReference>
<dbReference type="Gene3D" id="1.10.630.10">
    <property type="entry name" value="Cytochrome P450"/>
    <property type="match status" value="1"/>
</dbReference>
<feature type="signal peptide" evidence="16">
    <location>
        <begin position="1"/>
        <end position="17"/>
    </location>
</feature>
<dbReference type="EMBL" id="CADEBC010000546">
    <property type="protein sequence ID" value="CAB3251266.1"/>
    <property type="molecule type" value="Genomic_DNA"/>
</dbReference>
<evidence type="ECO:0000256" key="5">
    <source>
        <dbReference type="ARBA" id="ARBA00010617"/>
    </source>
</evidence>
<keyword evidence="7 14" id="KW-0479">Metal-binding</keyword>
<dbReference type="Pfam" id="PF00067">
    <property type="entry name" value="p450"/>
    <property type="match status" value="1"/>
</dbReference>
<keyword evidence="13" id="KW-0472">Membrane</keyword>
<comment type="cofactor">
    <cofactor evidence="1 14">
        <name>heme</name>
        <dbReference type="ChEBI" id="CHEBI:30413"/>
    </cofactor>
</comment>
<evidence type="ECO:0000256" key="9">
    <source>
        <dbReference type="ARBA" id="ARBA00022848"/>
    </source>
</evidence>
<dbReference type="OrthoDB" id="1470350at2759"/>
<comment type="subcellular location">
    <subcellularLocation>
        <location evidence="4">Endoplasmic reticulum membrane</location>
        <topology evidence="4">Peripheral membrane protein</topology>
    </subcellularLocation>
    <subcellularLocation>
        <location evidence="3">Microsome membrane</location>
        <topology evidence="3">Peripheral membrane protein</topology>
    </subcellularLocation>
</comment>
<evidence type="ECO:0000256" key="7">
    <source>
        <dbReference type="ARBA" id="ARBA00022723"/>
    </source>
</evidence>
<protein>
    <recommendedName>
        <fullName evidence="19">Cytochrome P450</fullName>
    </recommendedName>
</protein>